<evidence type="ECO:0000256" key="3">
    <source>
        <dbReference type="ARBA" id="ARBA00022801"/>
    </source>
</evidence>
<dbReference type="PANTHER" id="PTHR45738:SF25">
    <property type="entry name" value="PHOSPHOINOSITIDE PHOSPHATASE SAC3-RELATED"/>
    <property type="match status" value="1"/>
</dbReference>
<dbReference type="Pfam" id="PF02383">
    <property type="entry name" value="Syja_N"/>
    <property type="match status" value="1"/>
</dbReference>
<keyword evidence="2" id="KW-0926">Vacuole</keyword>
<evidence type="ECO:0000259" key="8">
    <source>
        <dbReference type="PROSITE" id="PS50275"/>
    </source>
</evidence>
<proteinExistence type="predicted"/>
<feature type="region of interest" description="Disordered" evidence="7">
    <location>
        <begin position="636"/>
        <end position="671"/>
    </location>
</feature>
<evidence type="ECO:0000256" key="4">
    <source>
        <dbReference type="ARBA" id="ARBA00023136"/>
    </source>
</evidence>
<dbReference type="PANTHER" id="PTHR45738">
    <property type="entry name" value="POLYPHOSPHOINOSITIDE PHOSPHATASE"/>
    <property type="match status" value="1"/>
</dbReference>
<accession>A0ABU6TFT5</accession>
<dbReference type="EMBL" id="JASCZI010090896">
    <property type="protein sequence ID" value="MED6147594.1"/>
    <property type="molecule type" value="Genomic_DNA"/>
</dbReference>
<feature type="region of interest" description="Disordered" evidence="7">
    <location>
        <begin position="740"/>
        <end position="789"/>
    </location>
</feature>
<evidence type="ECO:0000256" key="2">
    <source>
        <dbReference type="ARBA" id="ARBA00022554"/>
    </source>
</evidence>
<evidence type="ECO:0000256" key="6">
    <source>
        <dbReference type="ARBA" id="ARBA00023464"/>
    </source>
</evidence>
<name>A0ABU6TFT5_9FABA</name>
<comment type="caution">
    <text evidence="9">The sequence shown here is derived from an EMBL/GenBank/DDBJ whole genome shotgun (WGS) entry which is preliminary data.</text>
</comment>
<comment type="subunit">
    <text evidence="6">Component of the PI(3,5)P2 regulatory complex at least composed of ATG18, SAC/FIG4, FAB1 and VAC14.</text>
</comment>
<feature type="compositionally biased region" description="Low complexity" evidence="7">
    <location>
        <begin position="1"/>
        <end position="10"/>
    </location>
</feature>
<dbReference type="Proteomes" id="UP001341840">
    <property type="component" value="Unassembled WGS sequence"/>
</dbReference>
<evidence type="ECO:0000256" key="7">
    <source>
        <dbReference type="SAM" id="MobiDB-lite"/>
    </source>
</evidence>
<feature type="compositionally biased region" description="Polar residues" evidence="7">
    <location>
        <begin position="770"/>
        <end position="781"/>
    </location>
</feature>
<keyword evidence="4" id="KW-0472">Membrane</keyword>
<dbReference type="PROSITE" id="PS50275">
    <property type="entry name" value="SAC"/>
    <property type="match status" value="1"/>
</dbReference>
<feature type="compositionally biased region" description="Polar residues" evidence="7">
    <location>
        <begin position="654"/>
        <end position="669"/>
    </location>
</feature>
<gene>
    <name evidence="9" type="ORF">PIB30_045285</name>
</gene>
<evidence type="ECO:0000256" key="5">
    <source>
        <dbReference type="ARBA" id="ARBA00023337"/>
    </source>
</evidence>
<dbReference type="InterPro" id="IPR002013">
    <property type="entry name" value="SAC_dom"/>
</dbReference>
<evidence type="ECO:0000313" key="9">
    <source>
        <dbReference type="EMBL" id="MED6147594.1"/>
    </source>
</evidence>
<sequence>MASSENEPSSHSPPAPSSSAAEEVCHPKLVCMQKFRLYETRSNFYMIGRDKTRTYWRVLKIDRLDPCELNLREDSTTYTESECSDLLRRIHEGNKATGGLKFVTTCYGIVGFIKFLGPYYMLLITKRRQIGAICGHTVYAISKTEMIPLPNSLVRPDIINSKNENRYKKLLCTVDLTKDFFFSYSYHIMRSLQRNMCDNETGHVLYETMFVWNEFLTRGIRNHLQNTLWTVALVYGYFKQDMLTISGRDFILTLIARRSRHYAGTRLVIFSHVLFLNTGRVANDVETEQIVFEDVPEGLPIQISSVVQNRGSIPLFWSQETSRLNIKPDIILSKKDQNYQATRLHFENLMKRYGNPIIILNLIKTHEKKPRESILRSEFANAIDIINKDLSEENRLRFLHWDLHKHFQSKATNVLMLLGKVAAYALTLTGFFYCQVPPTLRSEDYLKWPSADNVDKESFSPAGHADRTNVAQYAYGLAALGRQLHALGVIDHPRVDIDDPVADDLMGFYERMGDTLAHQYGGSAAHNKIFSERRGQWRAAIQSQEFFRTLQRYYSNAYMDAEKQDAINVFLGHFQPQHGKPALWELGSDQHFDAGRYGDDDARSIMKRSFSDGNILRDTSTPMSASDARYEQFSNASMPDRSGEASKPFCESSPDISTTESDMSFSRYTPSMPRRQLFGDMQRERFHESDHIYYSDHGDSFSCSNFVDLDWLSSSGNSCEDELYDRSSIINSPVTGLSSENITNGMVGEATPSTSDLASSSLKGREQTESELSCGNAQSDAEPNVPDEFPDTFVEWVTYGETLCH</sequence>
<evidence type="ECO:0000313" key="10">
    <source>
        <dbReference type="Proteomes" id="UP001341840"/>
    </source>
</evidence>
<protein>
    <recommendedName>
        <fullName evidence="8">SAC domain-containing protein</fullName>
    </recommendedName>
</protein>
<reference evidence="9 10" key="1">
    <citation type="journal article" date="2023" name="Plants (Basel)">
        <title>Bridging the Gap: Combining Genomics and Transcriptomics Approaches to Understand Stylosanthes scabra, an Orphan Legume from the Brazilian Caatinga.</title>
        <authorList>
            <person name="Ferreira-Neto J.R.C."/>
            <person name="da Silva M.D."/>
            <person name="Binneck E."/>
            <person name="de Melo N.F."/>
            <person name="da Silva R.H."/>
            <person name="de Melo A.L.T.M."/>
            <person name="Pandolfi V."/>
            <person name="Bustamante F.O."/>
            <person name="Brasileiro-Vidal A.C."/>
            <person name="Benko-Iseppon A.M."/>
        </authorList>
    </citation>
    <scope>NUCLEOTIDE SEQUENCE [LARGE SCALE GENOMIC DNA]</scope>
    <source>
        <tissue evidence="9">Leaves</tissue>
    </source>
</reference>
<comment type="subcellular location">
    <subcellularLocation>
        <location evidence="1">Vacuole membrane</location>
        <topology evidence="1">Peripheral membrane protein</topology>
    </subcellularLocation>
</comment>
<evidence type="ECO:0000256" key="1">
    <source>
        <dbReference type="ARBA" id="ARBA00004148"/>
    </source>
</evidence>
<dbReference type="InterPro" id="IPR043573">
    <property type="entry name" value="Fig4-like"/>
</dbReference>
<feature type="region of interest" description="Disordered" evidence="7">
    <location>
        <begin position="1"/>
        <end position="21"/>
    </location>
</feature>
<keyword evidence="3" id="KW-0378">Hydrolase</keyword>
<keyword evidence="10" id="KW-1185">Reference proteome</keyword>
<organism evidence="9 10">
    <name type="scientific">Stylosanthes scabra</name>
    <dbReference type="NCBI Taxonomy" id="79078"/>
    <lineage>
        <taxon>Eukaryota</taxon>
        <taxon>Viridiplantae</taxon>
        <taxon>Streptophyta</taxon>
        <taxon>Embryophyta</taxon>
        <taxon>Tracheophyta</taxon>
        <taxon>Spermatophyta</taxon>
        <taxon>Magnoliopsida</taxon>
        <taxon>eudicotyledons</taxon>
        <taxon>Gunneridae</taxon>
        <taxon>Pentapetalae</taxon>
        <taxon>rosids</taxon>
        <taxon>fabids</taxon>
        <taxon>Fabales</taxon>
        <taxon>Fabaceae</taxon>
        <taxon>Papilionoideae</taxon>
        <taxon>50 kb inversion clade</taxon>
        <taxon>dalbergioids sensu lato</taxon>
        <taxon>Dalbergieae</taxon>
        <taxon>Pterocarpus clade</taxon>
        <taxon>Stylosanthes</taxon>
    </lineage>
</organism>
<feature type="domain" description="SAC" evidence="8">
    <location>
        <begin position="171"/>
        <end position="522"/>
    </location>
</feature>
<feature type="compositionally biased region" description="Polar residues" evidence="7">
    <location>
        <begin position="751"/>
        <end position="762"/>
    </location>
</feature>
<comment type="catalytic activity">
    <reaction evidence="5">
        <text>a 1,2-diacyl-sn-glycero-3-phospho-(1D-myo-inositol-3,5-bisphosphate) + H2O = a 1,2-diacyl-sn-glycero-3-phospho-(1D-myo-inositol-3-phosphate) + phosphate</text>
        <dbReference type="Rhea" id="RHEA:32955"/>
        <dbReference type="ChEBI" id="CHEBI:15377"/>
        <dbReference type="ChEBI" id="CHEBI:43474"/>
        <dbReference type="ChEBI" id="CHEBI:57923"/>
        <dbReference type="ChEBI" id="CHEBI:58088"/>
    </reaction>
</comment>